<sequence>MVGAEFRYVLLIYYELVYSNKRSQILNINMAHRHLDGYKALDSKEHVNHIVASCPILAPKEYTHRHNRIANCLHWSTLKEPGQNVPDRWYDHQPEKVVEFDNTALMYDMAINADRSGLQKYLDELPGKESVAQEQKMALLCTAHILHKFLTAGN</sequence>
<dbReference type="EMBL" id="KB097495">
    <property type="protein sequence ID" value="ESN96709.1"/>
    <property type="molecule type" value="Genomic_DNA"/>
</dbReference>
<proteinExistence type="predicted"/>
<dbReference type="EMBL" id="AMQM01001463">
    <property type="status" value="NOT_ANNOTATED_CDS"/>
    <property type="molecule type" value="Genomic_DNA"/>
</dbReference>
<dbReference type="PANTHER" id="PTHR35450">
    <property type="entry name" value="REVERSE TRANSCRIPTASE DOMAIN-CONTAINING PROTEIN"/>
    <property type="match status" value="1"/>
</dbReference>
<dbReference type="KEGG" id="hro:HELRODRAFT_163805"/>
<dbReference type="GeneID" id="20200227"/>
<reference evidence="3" key="1">
    <citation type="submission" date="2012-12" db="EMBL/GenBank/DDBJ databases">
        <authorList>
            <person name="Hellsten U."/>
            <person name="Grimwood J."/>
            <person name="Chapman J.A."/>
            <person name="Shapiro H."/>
            <person name="Aerts A."/>
            <person name="Otillar R.P."/>
            <person name="Terry A.Y."/>
            <person name="Boore J.L."/>
            <person name="Simakov O."/>
            <person name="Marletaz F."/>
            <person name="Cho S.-J."/>
            <person name="Edsinger-Gonzales E."/>
            <person name="Havlak P."/>
            <person name="Kuo D.-H."/>
            <person name="Larsson T."/>
            <person name="Lv J."/>
            <person name="Arendt D."/>
            <person name="Savage R."/>
            <person name="Osoegawa K."/>
            <person name="de Jong P."/>
            <person name="Lindberg D.R."/>
            <person name="Seaver E.C."/>
            <person name="Weisblat D.A."/>
            <person name="Putnam N.H."/>
            <person name="Grigoriev I.V."/>
            <person name="Rokhsar D.S."/>
        </authorList>
    </citation>
    <scope>NUCLEOTIDE SEQUENCE</scope>
</reference>
<keyword evidence="3" id="KW-1185">Reference proteome</keyword>
<reference evidence="1 3" key="2">
    <citation type="journal article" date="2013" name="Nature">
        <title>Insights into bilaterian evolution from three spiralian genomes.</title>
        <authorList>
            <person name="Simakov O."/>
            <person name="Marletaz F."/>
            <person name="Cho S.J."/>
            <person name="Edsinger-Gonzales E."/>
            <person name="Havlak P."/>
            <person name="Hellsten U."/>
            <person name="Kuo D.H."/>
            <person name="Larsson T."/>
            <person name="Lv J."/>
            <person name="Arendt D."/>
            <person name="Savage R."/>
            <person name="Osoegawa K."/>
            <person name="de Jong P."/>
            <person name="Grimwood J."/>
            <person name="Chapman J.A."/>
            <person name="Shapiro H."/>
            <person name="Aerts A."/>
            <person name="Otillar R.P."/>
            <person name="Terry A.Y."/>
            <person name="Boore J.L."/>
            <person name="Grigoriev I.V."/>
            <person name="Lindberg D.R."/>
            <person name="Seaver E.C."/>
            <person name="Weisblat D.A."/>
            <person name="Putnam N.H."/>
            <person name="Rokhsar D.S."/>
        </authorList>
    </citation>
    <scope>NUCLEOTIDE SEQUENCE</scope>
</reference>
<dbReference type="OrthoDB" id="5977701at2759"/>
<name>T1EUH7_HELRO</name>
<evidence type="ECO:0000313" key="3">
    <source>
        <dbReference type="Proteomes" id="UP000015101"/>
    </source>
</evidence>
<dbReference type="RefSeq" id="XP_009025828.1">
    <property type="nucleotide sequence ID" value="XM_009027580.1"/>
</dbReference>
<dbReference type="PANTHER" id="PTHR35450:SF2">
    <property type="entry name" value="REVERSE TRANSCRIPTASE DOMAIN-CONTAINING PROTEIN"/>
    <property type="match status" value="1"/>
</dbReference>
<dbReference type="Proteomes" id="UP000015101">
    <property type="component" value="Unassembled WGS sequence"/>
</dbReference>
<gene>
    <name evidence="2" type="primary">20200227</name>
    <name evidence="1" type="ORF">HELRODRAFT_163805</name>
</gene>
<dbReference type="EnsemblMetazoa" id="HelroT163805">
    <property type="protein sequence ID" value="HelroP163805"/>
    <property type="gene ID" value="HelroG163805"/>
</dbReference>
<dbReference type="HOGENOM" id="CLU_1706192_0_0_1"/>
<reference evidence="2" key="3">
    <citation type="submission" date="2015-06" db="UniProtKB">
        <authorList>
            <consortium name="EnsemblMetazoa"/>
        </authorList>
    </citation>
    <scope>IDENTIFICATION</scope>
</reference>
<accession>T1EUH7</accession>
<dbReference type="CTD" id="20200227"/>
<organism evidence="2 3">
    <name type="scientific">Helobdella robusta</name>
    <name type="common">Californian leech</name>
    <dbReference type="NCBI Taxonomy" id="6412"/>
    <lineage>
        <taxon>Eukaryota</taxon>
        <taxon>Metazoa</taxon>
        <taxon>Spiralia</taxon>
        <taxon>Lophotrochozoa</taxon>
        <taxon>Annelida</taxon>
        <taxon>Clitellata</taxon>
        <taxon>Hirudinea</taxon>
        <taxon>Rhynchobdellida</taxon>
        <taxon>Glossiphoniidae</taxon>
        <taxon>Helobdella</taxon>
    </lineage>
</organism>
<evidence type="ECO:0000313" key="2">
    <source>
        <dbReference type="EnsemblMetazoa" id="HelroP163805"/>
    </source>
</evidence>
<evidence type="ECO:0000313" key="1">
    <source>
        <dbReference type="EMBL" id="ESN96709.1"/>
    </source>
</evidence>
<protein>
    <submittedName>
        <fullName evidence="1 2">Uncharacterized protein</fullName>
    </submittedName>
</protein>
<dbReference type="InParanoid" id="T1EUH7"/>
<dbReference type="AlphaFoldDB" id="T1EUH7"/>